<name>A0A4V2K0N6_9APHY</name>
<dbReference type="GO" id="GO:0003677">
    <property type="term" value="F:DNA binding"/>
    <property type="evidence" value="ECO:0007669"/>
    <property type="project" value="UniProtKB-KW"/>
</dbReference>
<dbReference type="OMA" id="QRSHITG"/>
<feature type="non-terminal residue" evidence="1">
    <location>
        <position position="1"/>
    </location>
</feature>
<feature type="non-terminal residue" evidence="1">
    <location>
        <position position="107"/>
    </location>
</feature>
<gene>
    <name evidence="1" type="ORF">BD311DRAFT_622445</name>
</gene>
<proteinExistence type="predicted"/>
<evidence type="ECO:0000313" key="1">
    <source>
        <dbReference type="EMBL" id="TBU29593.1"/>
    </source>
</evidence>
<dbReference type="Proteomes" id="UP000292957">
    <property type="component" value="Unassembled WGS sequence"/>
</dbReference>
<accession>A0A4V2K0N6</accession>
<dbReference type="InterPro" id="IPR009057">
    <property type="entry name" value="Homeodomain-like_sf"/>
</dbReference>
<dbReference type="Pfam" id="PF13565">
    <property type="entry name" value="HTH_32"/>
    <property type="match status" value="1"/>
</dbReference>
<organism evidence="1">
    <name type="scientific">Dichomitus squalens</name>
    <dbReference type="NCBI Taxonomy" id="114155"/>
    <lineage>
        <taxon>Eukaryota</taxon>
        <taxon>Fungi</taxon>
        <taxon>Dikarya</taxon>
        <taxon>Basidiomycota</taxon>
        <taxon>Agaricomycotina</taxon>
        <taxon>Agaricomycetes</taxon>
        <taxon>Polyporales</taxon>
        <taxon>Polyporaceae</taxon>
        <taxon>Dichomitus</taxon>
    </lineage>
</organism>
<sequence length="107" mass="12391">GNRRNISDEEKRMVVIMAERLKPADIAEITRIRPSTVRKVLRLWRTTGEVSQRSHITGRPRALTGLEIAYLESLIERKPDMYLSELKQQLEAAYEVRVDETTISRAL</sequence>
<dbReference type="SUPFAM" id="SSF46689">
    <property type="entry name" value="Homeodomain-like"/>
    <property type="match status" value="1"/>
</dbReference>
<dbReference type="EMBL" id="ML143412">
    <property type="protein sequence ID" value="TBU29593.1"/>
    <property type="molecule type" value="Genomic_DNA"/>
</dbReference>
<protein>
    <submittedName>
        <fullName evidence="1">Homeodomain-like protein</fullName>
    </submittedName>
</protein>
<reference evidence="1" key="1">
    <citation type="submission" date="2019-01" db="EMBL/GenBank/DDBJ databases">
        <title>Draft genome sequences of three monokaryotic isolates of the white-rot basidiomycete fungus Dichomitus squalens.</title>
        <authorList>
            <consortium name="DOE Joint Genome Institute"/>
            <person name="Lopez S.C."/>
            <person name="Andreopoulos B."/>
            <person name="Pangilinan J."/>
            <person name="Lipzen A."/>
            <person name="Riley R."/>
            <person name="Ahrendt S."/>
            <person name="Ng V."/>
            <person name="Barry K."/>
            <person name="Daum C."/>
            <person name="Grigoriev I.V."/>
            <person name="Hilden K.S."/>
            <person name="Makela M.R."/>
            <person name="de Vries R.P."/>
        </authorList>
    </citation>
    <scope>NUCLEOTIDE SEQUENCE [LARGE SCALE GENOMIC DNA]</scope>
    <source>
        <strain evidence="1">OM18370.1</strain>
    </source>
</reference>
<dbReference type="AlphaFoldDB" id="A0A4V2K0N6"/>
<dbReference type="OrthoDB" id="3227781at2759"/>
<keyword evidence="1" id="KW-0371">Homeobox</keyword>
<keyword evidence="1" id="KW-0238">DNA-binding</keyword>